<name>A0A485M1M6_9ZZZZ</name>
<protein>
    <submittedName>
        <fullName evidence="5">Putative Acetate--CoA ligase (ADP-forming) II subunit alpha</fullName>
    </submittedName>
</protein>
<gene>
    <name evidence="5" type="ORF">SCFA_3290002</name>
</gene>
<organism evidence="5">
    <name type="scientific">anaerobic digester metagenome</name>
    <dbReference type="NCBI Taxonomy" id="1263854"/>
    <lineage>
        <taxon>unclassified sequences</taxon>
        <taxon>metagenomes</taxon>
        <taxon>ecological metagenomes</taxon>
    </lineage>
</organism>
<dbReference type="Pfam" id="PF13380">
    <property type="entry name" value="CoA_binding_2"/>
    <property type="match status" value="1"/>
</dbReference>
<dbReference type="GO" id="GO:0005524">
    <property type="term" value="F:ATP binding"/>
    <property type="evidence" value="ECO:0007669"/>
    <property type="project" value="UniProtKB-KW"/>
</dbReference>
<keyword evidence="3" id="KW-0067">ATP-binding</keyword>
<dbReference type="Pfam" id="PF13607">
    <property type="entry name" value="Succ_CoA_lig"/>
    <property type="match status" value="1"/>
</dbReference>
<keyword evidence="2" id="KW-0547">Nucleotide-binding</keyword>
<dbReference type="PANTHER" id="PTHR43334:SF1">
    <property type="entry name" value="3-HYDROXYPROPIONATE--COA LIGASE [ADP-FORMING]"/>
    <property type="match status" value="1"/>
</dbReference>
<sequence>MTEDDIEVMQKIFNPGSVAVIGATASSDRIGYNLLDSLIYGGYKGKIYPVHPKLKEILGLPVYPSILDIPERVDLALIALNQRDTVDVLEHCGKLGIKGAVIVAGGFRETGDEGRALEKRLVEITKEYGLKVVGPNTLGIMNLEAGLNATFYPVSLKKGNVSLISQSGGIGFSIIQKCSDEGVGLNKFVGVGNRTVLEISDCLEFLAGDSGTKVIGVFLEGVENARRLVQVAGKVAHRKPVVIYKVGQSNEINEATLTHTGSMAGPYKLFRDIFNQYGVLLAGSVPELVASCKALSLCRLPAGGGLGLFTYTAGPTIVALDRLAGRKISIPGLAPGTVRRIKAILGENLPVVLKNPIDTGGLGTRPGTYGLLVDAALADPNFDLLVTFCCPHKNWPNPTRELIAAHQKSHKPVLTCYISTVKGVEEDREALQQAGIPLYCSPDEAAWGAAALIHYSRRGGALHGNA</sequence>
<dbReference type="SMART" id="SM00881">
    <property type="entry name" value="CoA_binding"/>
    <property type="match status" value="1"/>
</dbReference>
<dbReference type="SUPFAM" id="SSF51735">
    <property type="entry name" value="NAD(P)-binding Rossmann-fold domains"/>
    <property type="match status" value="1"/>
</dbReference>
<dbReference type="Gene3D" id="3.40.50.261">
    <property type="entry name" value="Succinyl-CoA synthetase domains"/>
    <property type="match status" value="2"/>
</dbReference>
<evidence type="ECO:0000256" key="1">
    <source>
        <dbReference type="ARBA" id="ARBA00022598"/>
    </source>
</evidence>
<evidence type="ECO:0000259" key="4">
    <source>
        <dbReference type="SMART" id="SM00881"/>
    </source>
</evidence>
<evidence type="ECO:0000256" key="3">
    <source>
        <dbReference type="ARBA" id="ARBA00022840"/>
    </source>
</evidence>
<dbReference type="InterPro" id="IPR003781">
    <property type="entry name" value="CoA-bd"/>
</dbReference>
<dbReference type="EMBL" id="CAADRN010000256">
    <property type="protein sequence ID" value="VFU16004.1"/>
    <property type="molecule type" value="Genomic_DNA"/>
</dbReference>
<dbReference type="Gene3D" id="3.40.50.720">
    <property type="entry name" value="NAD(P)-binding Rossmann-like Domain"/>
    <property type="match status" value="1"/>
</dbReference>
<dbReference type="AlphaFoldDB" id="A0A485M1M6"/>
<evidence type="ECO:0000313" key="5">
    <source>
        <dbReference type="EMBL" id="VFU16004.1"/>
    </source>
</evidence>
<feature type="domain" description="CoA-binding" evidence="4">
    <location>
        <begin position="12"/>
        <end position="107"/>
    </location>
</feature>
<dbReference type="InterPro" id="IPR051538">
    <property type="entry name" value="Acyl-CoA_Synth/Transferase"/>
</dbReference>
<dbReference type="InterPro" id="IPR032875">
    <property type="entry name" value="Succ_CoA_lig_flav_dom"/>
</dbReference>
<dbReference type="GO" id="GO:0016874">
    <property type="term" value="F:ligase activity"/>
    <property type="evidence" value="ECO:0007669"/>
    <property type="project" value="UniProtKB-KW"/>
</dbReference>
<keyword evidence="1 5" id="KW-0436">Ligase</keyword>
<accession>A0A485M1M6</accession>
<dbReference type="SUPFAM" id="SSF52210">
    <property type="entry name" value="Succinyl-CoA synthetase domains"/>
    <property type="match status" value="2"/>
</dbReference>
<proteinExistence type="predicted"/>
<reference evidence="5" key="1">
    <citation type="submission" date="2019-03" db="EMBL/GenBank/DDBJ databases">
        <authorList>
            <person name="Hao L."/>
        </authorList>
    </citation>
    <scope>NUCLEOTIDE SEQUENCE</scope>
</reference>
<dbReference type="InterPro" id="IPR016102">
    <property type="entry name" value="Succinyl-CoA_synth-like"/>
</dbReference>
<dbReference type="PANTHER" id="PTHR43334">
    <property type="entry name" value="ACETATE--COA LIGASE [ADP-FORMING]"/>
    <property type="match status" value="1"/>
</dbReference>
<evidence type="ECO:0000256" key="2">
    <source>
        <dbReference type="ARBA" id="ARBA00022741"/>
    </source>
</evidence>
<dbReference type="InterPro" id="IPR036291">
    <property type="entry name" value="NAD(P)-bd_dom_sf"/>
</dbReference>